<dbReference type="EMBL" id="JAVBIK010000001">
    <property type="protein sequence ID" value="MDT7518256.1"/>
    <property type="molecule type" value="Genomic_DNA"/>
</dbReference>
<dbReference type="Proteomes" id="UP001321700">
    <property type="component" value="Unassembled WGS sequence"/>
</dbReference>
<comment type="caution">
    <text evidence="2">The sequence shown here is derived from an EMBL/GenBank/DDBJ whole genome shotgun (WGS) entry which is preliminary data.</text>
</comment>
<keyword evidence="3" id="KW-1185">Reference proteome</keyword>
<reference evidence="2 3" key="1">
    <citation type="submission" date="2023-08" db="EMBL/GenBank/DDBJ databases">
        <title>Rhodoferax potami sp. nov. and Rhodoferax mekongensis sp. nov., isolated from the Mekong River in Thailand.</title>
        <authorList>
            <person name="Kitikhun S."/>
            <person name="Charoenyingcharoen P."/>
            <person name="Siriarchawattana P."/>
            <person name="Likhitrattanapisal S."/>
            <person name="Nilsakha T."/>
            <person name="Chanpet A."/>
            <person name="Rattanawaree P."/>
            <person name="Ingsriswang S."/>
        </authorList>
    </citation>
    <scope>NUCLEOTIDE SEQUENCE [LARGE SCALE GENOMIC DNA]</scope>
    <source>
        <strain evidence="2 3">TBRC 17660</strain>
    </source>
</reference>
<protein>
    <submittedName>
        <fullName evidence="2">Uncharacterized protein</fullName>
    </submittedName>
</protein>
<organism evidence="2 3">
    <name type="scientific">Rhodoferax potami</name>
    <dbReference type="NCBI Taxonomy" id="3068338"/>
    <lineage>
        <taxon>Bacteria</taxon>
        <taxon>Pseudomonadati</taxon>
        <taxon>Pseudomonadota</taxon>
        <taxon>Betaproteobacteria</taxon>
        <taxon>Burkholderiales</taxon>
        <taxon>Comamonadaceae</taxon>
        <taxon>Rhodoferax</taxon>
    </lineage>
</organism>
<accession>A0ABU3KL44</accession>
<proteinExistence type="predicted"/>
<evidence type="ECO:0000313" key="2">
    <source>
        <dbReference type="EMBL" id="MDT7518256.1"/>
    </source>
</evidence>
<evidence type="ECO:0000313" key="3">
    <source>
        <dbReference type="Proteomes" id="UP001321700"/>
    </source>
</evidence>
<evidence type="ECO:0000256" key="1">
    <source>
        <dbReference type="SAM" id="MobiDB-lite"/>
    </source>
</evidence>
<dbReference type="RefSeq" id="WP_313874029.1">
    <property type="nucleotide sequence ID" value="NZ_JAVBIK010000001.1"/>
</dbReference>
<gene>
    <name evidence="2" type="ORF">RAE19_05840</name>
</gene>
<sequence>MQLPTIERTPNMRPAGVDAVSSGANRVLPVAPVNPPAGVTKSIESSPDVIDKVNPALKPQNSGDAPYESVADPMKKGSDAVVEKDWTIQRPAKEKVEDPPPKPISQVLMDHLKTMWTASASAVQIEQVKNQLTTPQPVSPADAPGQLAKQALVYTPSKIKKTESM</sequence>
<feature type="compositionally biased region" description="Basic and acidic residues" evidence="1">
    <location>
        <begin position="73"/>
        <end position="82"/>
    </location>
</feature>
<name>A0ABU3KL44_9BURK</name>
<feature type="region of interest" description="Disordered" evidence="1">
    <location>
        <begin position="29"/>
        <end position="82"/>
    </location>
</feature>